<feature type="compositionally biased region" description="Polar residues" evidence="1">
    <location>
        <begin position="754"/>
        <end position="766"/>
    </location>
</feature>
<feature type="compositionally biased region" description="Basic and acidic residues" evidence="1">
    <location>
        <begin position="723"/>
        <end position="736"/>
    </location>
</feature>
<reference evidence="2" key="1">
    <citation type="journal article" date="2021" name="Sci. Adv.">
        <title>The American lobster genome reveals insights on longevity, neural, and immune adaptations.</title>
        <authorList>
            <person name="Polinski J.M."/>
            <person name="Zimin A.V."/>
            <person name="Clark K.F."/>
            <person name="Kohn A.B."/>
            <person name="Sadowski N."/>
            <person name="Timp W."/>
            <person name="Ptitsyn A."/>
            <person name="Khanna P."/>
            <person name="Romanova D.Y."/>
            <person name="Williams P."/>
            <person name="Greenwood S.J."/>
            <person name="Moroz L.L."/>
            <person name="Walt D.R."/>
            <person name="Bodnar A.G."/>
        </authorList>
    </citation>
    <scope>NUCLEOTIDE SEQUENCE</scope>
    <source>
        <strain evidence="2">GMGI-L3</strain>
    </source>
</reference>
<feature type="compositionally biased region" description="Polar residues" evidence="1">
    <location>
        <begin position="661"/>
        <end position="674"/>
    </location>
</feature>
<gene>
    <name evidence="2" type="ORF">Hamer_G004990</name>
</gene>
<name>A0A8J5K072_HOMAM</name>
<feature type="compositionally biased region" description="Basic and acidic residues" evidence="1">
    <location>
        <begin position="574"/>
        <end position="636"/>
    </location>
</feature>
<evidence type="ECO:0000313" key="3">
    <source>
        <dbReference type="Proteomes" id="UP000747542"/>
    </source>
</evidence>
<feature type="region of interest" description="Disordered" evidence="1">
    <location>
        <begin position="1226"/>
        <end position="1264"/>
    </location>
</feature>
<feature type="compositionally biased region" description="Polar residues" evidence="1">
    <location>
        <begin position="1053"/>
        <end position="1065"/>
    </location>
</feature>
<feature type="region of interest" description="Disordered" evidence="1">
    <location>
        <begin position="497"/>
        <end position="827"/>
    </location>
</feature>
<feature type="region of interest" description="Disordered" evidence="1">
    <location>
        <begin position="134"/>
        <end position="168"/>
    </location>
</feature>
<feature type="compositionally biased region" description="Basic and acidic residues" evidence="1">
    <location>
        <begin position="1230"/>
        <end position="1242"/>
    </location>
</feature>
<feature type="compositionally biased region" description="Basic and acidic residues" evidence="1">
    <location>
        <begin position="744"/>
        <end position="753"/>
    </location>
</feature>
<feature type="compositionally biased region" description="Basic residues" evidence="1">
    <location>
        <begin position="776"/>
        <end position="786"/>
    </location>
</feature>
<feature type="compositionally biased region" description="Polar residues" evidence="1">
    <location>
        <begin position="146"/>
        <end position="168"/>
    </location>
</feature>
<organism evidence="2 3">
    <name type="scientific">Homarus americanus</name>
    <name type="common">American lobster</name>
    <dbReference type="NCBI Taxonomy" id="6706"/>
    <lineage>
        <taxon>Eukaryota</taxon>
        <taxon>Metazoa</taxon>
        <taxon>Ecdysozoa</taxon>
        <taxon>Arthropoda</taxon>
        <taxon>Crustacea</taxon>
        <taxon>Multicrustacea</taxon>
        <taxon>Malacostraca</taxon>
        <taxon>Eumalacostraca</taxon>
        <taxon>Eucarida</taxon>
        <taxon>Decapoda</taxon>
        <taxon>Pleocyemata</taxon>
        <taxon>Astacidea</taxon>
        <taxon>Nephropoidea</taxon>
        <taxon>Nephropidae</taxon>
        <taxon>Homarus</taxon>
    </lineage>
</organism>
<feature type="region of interest" description="Disordered" evidence="1">
    <location>
        <begin position="1"/>
        <end position="81"/>
    </location>
</feature>
<dbReference type="EMBL" id="JAHLQT010024959">
    <property type="protein sequence ID" value="KAG7164605.1"/>
    <property type="molecule type" value="Genomic_DNA"/>
</dbReference>
<feature type="compositionally biased region" description="Low complexity" evidence="1">
    <location>
        <begin position="1384"/>
        <end position="1412"/>
    </location>
</feature>
<feature type="compositionally biased region" description="Polar residues" evidence="1">
    <location>
        <begin position="216"/>
        <end position="228"/>
    </location>
</feature>
<feature type="region of interest" description="Disordered" evidence="1">
    <location>
        <begin position="909"/>
        <end position="940"/>
    </location>
</feature>
<feature type="compositionally biased region" description="Basic and acidic residues" evidence="1">
    <location>
        <begin position="497"/>
        <end position="507"/>
    </location>
</feature>
<keyword evidence="3" id="KW-1185">Reference proteome</keyword>
<comment type="caution">
    <text evidence="2">The sequence shown here is derived from an EMBL/GenBank/DDBJ whole genome shotgun (WGS) entry which is preliminary data.</text>
</comment>
<dbReference type="Proteomes" id="UP000747542">
    <property type="component" value="Unassembled WGS sequence"/>
</dbReference>
<feature type="compositionally biased region" description="Basic and acidic residues" evidence="1">
    <location>
        <begin position="519"/>
        <end position="543"/>
    </location>
</feature>
<proteinExistence type="predicted"/>
<sequence length="1439" mass="158139">MGWRASRWSGGDDGGESDTSEASARSLGRRPQFSRAPSRELHNIPDEELGMMGSRGYPGGGMSLPRPYPASSSGNLTQNRGMHDSADRIAAMYGTLRSQHRRPHSTVGGQPGECIGRDGGLCEQQLQRPAPLNTASHTCVQKDQHTSQLSPSGQSSEDTEALKQSVQEQLKQLVRELEAGEDEAPEVPKLPDQQQLRGNNTHSEMFSPTRGLPAQFSGTPNTSSTRTFSPNTQMYCSGKPMYSSNPALHISCTPIQRSSTQTHSESTTGYHGTPPVMTNNMRANSEHATRLRKNLGFVNKAEASDATVITSACGVTNTVPANSASTSNIPMLRTDAGASDRKNRALSVHPTPSDHIGYNTILDICREGAISPSNSDGVPESGGIRRALSSREEWLKSGNTFVKSADNSALDAYRRSRGKVNIHEHQGGKPEDICCTTDSLSRVESQQNRSVPIHSLFNRQYSSDIKTNAPLPDTKTYGNDMRISPFEAYRRNKSRELPIEAVKKDPPTVRLKSPLPAPDRSKSPFEKARTSIEKKFDHAKSPERAPNQNNEGAANPIRAPPTPNLNQLSTCIAKENKINKSEDETVVQEKERKTEHKNHKDKERFIEKDLNQEEVQVKKKENEKEKELNKDNEKDRGKVKKTSSCDPEKPKSMYKLLASRFNRSGSSVSDNTRSATDKRPEDDDAPEKEEKFRLKRPSRFLKHKTEKSSSKSSVCEGDGTLDDSERPERKPSKKLTDALNKFLGRKDTKEESRTSLNSMSQPSIPTASADEEHPKKPPRMKSKKFSKSQENLFLSRVEEGGELGSGSPLTERAQSVVPEGSPANLQPSYTLESVTKSICDHLSQLESDITSRIGNMGVQESGAGVKTSGGSRVTPAVSSVGSITTYGLSPALASRRNGRPTNLDLAAANIDNHHPPTVPAQTVDKNTKTSSNHIPSNEGEGVKYAQIKKLAGSGNVDPLQDGNHSQTQLRESSTIGIEDPRGLSENEDESVMDRITRKSYYSKFQDKKKPKLRRANTKEDMDQQLAAAKARLMKEETEKTVRESLSPLRYASPVTSPRASVTSPPSWEIPRRHSRKSLPPEDPTIFLMGGRRGMSLQPDDLPGIRRFTSVQPDDIQSIRRLPSLPPEDRHYTHRAPSMPLEDYSLNHRIKSIPPEDRPYTYRAPSMPPDNISSKSRKNSNLPNDSKAHPSSPNIDNELDGERVQDAVAAAVAAGALAGEAAAVVAAVDSSTERGSSKSREPSVSRLRSPDPPNRLTPSHDDTRNLAREELSRRLTHLTRISGTSGQSGWNRGGLNGGGKTGDVGEKRVYRRTNTTGHLGEALPGISQSGVNPGLSVRPVYRRTNTMDLPPADARARPGSEYRRQLQDPARRFSAARTLVEEEALPTSSPRTPSSRLVSPSFSSSLSSHRSYSNMDPPRYNSSLSSNILPLTRRTSFYRY</sequence>
<feature type="compositionally biased region" description="Polar residues" evidence="1">
    <location>
        <begin position="1170"/>
        <end position="1194"/>
    </location>
</feature>
<accession>A0A8J5K072</accession>
<feature type="compositionally biased region" description="Basic and acidic residues" evidence="1">
    <location>
        <begin position="1353"/>
        <end position="1370"/>
    </location>
</feature>
<evidence type="ECO:0000256" key="1">
    <source>
        <dbReference type="SAM" id="MobiDB-lite"/>
    </source>
</evidence>
<feature type="region of interest" description="Disordered" evidence="1">
    <location>
        <begin position="1276"/>
        <end position="1425"/>
    </location>
</feature>
<evidence type="ECO:0000313" key="2">
    <source>
        <dbReference type="EMBL" id="KAG7164605.1"/>
    </source>
</evidence>
<protein>
    <submittedName>
        <fullName evidence="2">Uncharacterized protein</fullName>
    </submittedName>
</protein>
<feature type="compositionally biased region" description="Polar residues" evidence="1">
    <location>
        <begin position="192"/>
        <end position="206"/>
    </location>
</feature>
<feature type="compositionally biased region" description="Polar residues" evidence="1">
    <location>
        <begin position="919"/>
        <end position="935"/>
    </location>
</feature>
<feature type="compositionally biased region" description="Gly residues" evidence="1">
    <location>
        <begin position="1290"/>
        <end position="1301"/>
    </location>
</feature>
<feature type="region of interest" description="Disordered" evidence="1">
    <location>
        <begin position="1036"/>
        <end position="1197"/>
    </location>
</feature>
<feature type="compositionally biased region" description="Polar residues" evidence="1">
    <location>
        <begin position="70"/>
        <end position="80"/>
    </location>
</feature>
<feature type="compositionally biased region" description="Basic residues" evidence="1">
    <location>
        <begin position="693"/>
        <end position="705"/>
    </location>
</feature>
<feature type="region of interest" description="Disordered" evidence="1">
    <location>
        <begin position="180"/>
        <end position="228"/>
    </location>
</feature>